<accession>A0ABT2D0M8</accession>
<keyword evidence="3" id="KW-1185">Reference proteome</keyword>
<dbReference type="RefSeq" id="WP_258812971.1">
    <property type="nucleotide sequence ID" value="NZ_JANUGU010000006.1"/>
</dbReference>
<name>A0ABT2D0M8_9BURK</name>
<dbReference type="Proteomes" id="UP001204621">
    <property type="component" value="Unassembled WGS sequence"/>
</dbReference>
<organism evidence="2 3">
    <name type="scientific">Massilia terrae</name>
    <dbReference type="NCBI Taxonomy" id="1811224"/>
    <lineage>
        <taxon>Bacteria</taxon>
        <taxon>Pseudomonadati</taxon>
        <taxon>Pseudomonadota</taxon>
        <taxon>Betaproteobacteria</taxon>
        <taxon>Burkholderiales</taxon>
        <taxon>Oxalobacteraceae</taxon>
        <taxon>Telluria group</taxon>
        <taxon>Massilia</taxon>
    </lineage>
</organism>
<dbReference type="EMBL" id="JANUGU010000006">
    <property type="protein sequence ID" value="MCS0659776.1"/>
    <property type="molecule type" value="Genomic_DNA"/>
</dbReference>
<gene>
    <name evidence="2" type="ORF">NX778_17020</name>
</gene>
<evidence type="ECO:0000313" key="2">
    <source>
        <dbReference type="EMBL" id="MCS0659776.1"/>
    </source>
</evidence>
<protein>
    <submittedName>
        <fullName evidence="2">Uncharacterized protein</fullName>
    </submittedName>
</protein>
<evidence type="ECO:0000313" key="3">
    <source>
        <dbReference type="Proteomes" id="UP001204621"/>
    </source>
</evidence>
<reference evidence="2 3" key="1">
    <citation type="submission" date="2022-08" db="EMBL/GenBank/DDBJ databases">
        <title>Reclassification of Massilia species as members of the genera Telluria, Duganella, Pseudoduganella, Mokoshia gen. nov. and Zemynaea gen. nov. using orthogonal and non-orthogonal genome-based approaches.</title>
        <authorList>
            <person name="Bowman J.P."/>
        </authorList>
    </citation>
    <scope>NUCLEOTIDE SEQUENCE [LARGE SCALE GENOMIC DNA]</scope>
    <source>
        <strain evidence="2 3">JCM 31606</strain>
    </source>
</reference>
<evidence type="ECO:0000256" key="1">
    <source>
        <dbReference type="SAM" id="MobiDB-lite"/>
    </source>
</evidence>
<feature type="region of interest" description="Disordered" evidence="1">
    <location>
        <begin position="68"/>
        <end position="91"/>
    </location>
</feature>
<proteinExistence type="predicted"/>
<sequence>MTTDKKRSMAEALRSAWRAEILQQPAPTRDEVNEALLASGRDPEGVAQQYKDMIDAKLRAARKGRLQELRSKAASGQPLVPRARPERRPRALPPLEVIRSRIDALSTKPQYKKLLLAYRNGTVQSESDLETLYEDLLELGVLSDDAED</sequence>
<comment type="caution">
    <text evidence="2">The sequence shown here is derived from an EMBL/GenBank/DDBJ whole genome shotgun (WGS) entry which is preliminary data.</text>
</comment>